<reference evidence="1 2" key="2">
    <citation type="journal article" date="1995" name="Virology">
        <title>Analysis of 43 kb of the Chlorella virus PBCV-1 330-kb genome: map positions 45 to 88.</title>
        <authorList>
            <person name="Li Y."/>
            <person name="Lu Z."/>
            <person name="Burbank D.E."/>
            <person name="Kutish G.F."/>
            <person name="Rock D.L."/>
            <person name="Van Etten J.L."/>
        </authorList>
    </citation>
    <scope>NUCLEOTIDE SEQUENCE [LARGE SCALE GENOMIC DNA]</scope>
</reference>
<dbReference type="Proteomes" id="UP000000862">
    <property type="component" value="Segment"/>
</dbReference>
<gene>
    <name evidence="1" type="primary">a108R</name>
</gene>
<accession>Q84429</accession>
<dbReference type="GeneID" id="917804"/>
<reference evidence="1 2" key="5">
    <citation type="journal article" date="1997" name="Virology">
        <title>Analysis of 74 kb of DNA located at the right end of the 330-kb chlorella virus PBCV-1 genome.</title>
        <authorList>
            <person name="Li Y."/>
            <person name="Lu Z."/>
            <person name="Sun L."/>
            <person name="Ropp S."/>
            <person name="Kutish G.F."/>
            <person name="Rock D.L."/>
            <person name="Van Etten J.L."/>
        </authorList>
    </citation>
    <scope>NUCLEOTIDE SEQUENCE [LARGE SCALE GENOMIC DNA]</scope>
</reference>
<dbReference type="RefSeq" id="NP_048456.1">
    <property type="nucleotide sequence ID" value="NC_000852.5"/>
</dbReference>
<reference evidence="1 2" key="7">
    <citation type="journal article" date="2000" name="Virology">
        <title>Characterization of a beta-1,3-glucanase encoded by chlorella virus PBCV-1.</title>
        <authorList>
            <person name="Sun L."/>
            <person name="Gurnon J.R."/>
            <person name="Adams B.J."/>
            <person name="Graves M.V."/>
            <person name="Van Etten J.L."/>
        </authorList>
    </citation>
    <scope>NUCLEOTIDE SEQUENCE [LARGE SCALE GENOMIC DNA]</scope>
</reference>
<sequence length="71" mass="8190">MKLARKVHTHGDRSNFLPSRKINLITMEFSNFYGSIVNDMRDSDVNSLANLSCNIFNFVYDQVGLICQRSF</sequence>
<dbReference type="PIR" id="T17598">
    <property type="entry name" value="T17598"/>
</dbReference>
<name>Q84429_PBCV1</name>
<reference evidence="1 2" key="1">
    <citation type="journal article" date="1995" name="Virology">
        <title>Analysis of 45 kb of DNA located at the left end of the chlorella virus PBCV-1 genome.</title>
        <authorList>
            <person name="Lu Z."/>
            <person name="Li Y."/>
            <person name="Zhang Y."/>
            <person name="Kutish G.F."/>
            <person name="Rock D.L."/>
            <person name="Van Etten J.L."/>
        </authorList>
    </citation>
    <scope>NUCLEOTIDE SEQUENCE [LARGE SCALE GENOMIC DNA]</scope>
</reference>
<evidence type="ECO:0000313" key="1">
    <source>
        <dbReference type="EMBL" id="AAC96476.1"/>
    </source>
</evidence>
<reference evidence="1 2" key="6">
    <citation type="journal article" date="1999" name="Virology">
        <title>Chlorella virus PBCV-1 encodes a functional homospermidine synthase.</title>
        <authorList>
            <person name="Kaiser A."/>
            <person name="Vollmert M."/>
            <person name="Tholl D."/>
            <person name="Graves M.V."/>
            <person name="Gurnon J.R."/>
            <person name="Xing W."/>
            <person name="Lisec A.D."/>
            <person name="Nickerson K.W."/>
            <person name="Van Etten J.L."/>
        </authorList>
    </citation>
    <scope>NUCLEOTIDE SEQUENCE [LARGE SCALE GENOMIC DNA]</scope>
</reference>
<protein>
    <submittedName>
        <fullName evidence="1">Uncharacterized protein</fullName>
    </submittedName>
</protein>
<keyword evidence="2" id="KW-1185">Reference proteome</keyword>
<dbReference type="EMBL" id="JF411744">
    <property type="protein sequence ID" value="AAC96476.1"/>
    <property type="molecule type" value="Genomic_DNA"/>
</dbReference>
<organism evidence="1 2">
    <name type="scientific">Paramecium bursaria Chlorella virus 1</name>
    <name type="common">PBCV-1</name>
    <dbReference type="NCBI Taxonomy" id="10506"/>
    <lineage>
        <taxon>Viruses</taxon>
        <taxon>Varidnaviria</taxon>
        <taxon>Bamfordvirae</taxon>
        <taxon>Nucleocytoviricota</taxon>
        <taxon>Megaviricetes</taxon>
        <taxon>Algavirales</taxon>
        <taxon>Phycodnaviridae</taxon>
        <taxon>Chlorovirus</taxon>
        <taxon>Chlorovirus vanettense</taxon>
    </lineage>
</organism>
<organismHost>
    <name type="scientific">Chlorella</name>
    <dbReference type="NCBI Taxonomy" id="3071"/>
</organismHost>
<reference evidence="1 2" key="4">
    <citation type="journal article" date="1996" name="Virology">
        <title>Analysis of 76 kb of the chlorella virus PBCV-1 330-kb genome: map positions 182 to 258.</title>
        <authorList>
            <person name="Kutish G.F."/>
            <person name="Li Y."/>
            <person name="Lu Z."/>
            <person name="Furuta M."/>
            <person name="Rock D.L."/>
            <person name="Van Etten J.L."/>
        </authorList>
    </citation>
    <scope>NUCLEOTIDE SEQUENCE [LARGE SCALE GENOMIC DNA]</scope>
</reference>
<dbReference type="KEGG" id="vg:917804"/>
<reference evidence="1 2" key="8">
    <citation type="journal article" date="2010" name="J. Virol.">
        <title>Microarray analysis of Paramecium bursaria chlorella virus 1 transcription.</title>
        <authorList>
            <person name="Yanai-Balser G.M."/>
            <person name="Duncan G.A."/>
            <person name="Eudy J.D."/>
            <person name="Wang D."/>
            <person name="Li X."/>
            <person name="Agarkova I.V."/>
            <person name="Dunigan D.D."/>
            <person name="Van Etten J.L."/>
        </authorList>
    </citation>
    <scope>NUCLEOTIDE SEQUENCE [LARGE SCALE GENOMIC DNA]</scope>
</reference>
<evidence type="ECO:0000313" key="2">
    <source>
        <dbReference type="Proteomes" id="UP000000862"/>
    </source>
</evidence>
<reference evidence="1 2" key="3">
    <citation type="journal article" date="1996" name="Virology">
        <title>Analysis of 94 kb of the chlorella virus PBCV-1 330-kb genome: map positions 88 to 182.</title>
        <authorList>
            <person name="Lu Z."/>
            <person name="Li Y."/>
            <person name="Que Q."/>
            <person name="Kutish G.F."/>
            <person name="Rock D.L."/>
            <person name="Van Etten J.L."/>
        </authorList>
    </citation>
    <scope>NUCLEOTIDE SEQUENCE [LARGE SCALE GENOMIC DNA]</scope>
</reference>
<proteinExistence type="predicted"/>